<dbReference type="AlphaFoldDB" id="A0AA38J897"/>
<keyword evidence="1" id="KW-1133">Transmembrane helix</keyword>
<reference evidence="2" key="1">
    <citation type="journal article" date="2023" name="G3 (Bethesda)">
        <title>Whole genome assemblies of Zophobas morio and Tenebrio molitor.</title>
        <authorList>
            <person name="Kaur S."/>
            <person name="Stinson S.A."/>
            <person name="diCenzo G.C."/>
        </authorList>
    </citation>
    <scope>NUCLEOTIDE SEQUENCE</scope>
    <source>
        <strain evidence="2">QUZm001</strain>
    </source>
</reference>
<keyword evidence="3" id="KW-1185">Reference proteome</keyword>
<accession>A0AA38J897</accession>
<dbReference type="Proteomes" id="UP001168821">
    <property type="component" value="Unassembled WGS sequence"/>
</dbReference>
<evidence type="ECO:0000313" key="3">
    <source>
        <dbReference type="Proteomes" id="UP001168821"/>
    </source>
</evidence>
<gene>
    <name evidence="2" type="ORF">Zmor_001196</name>
</gene>
<organism evidence="2 3">
    <name type="scientific">Zophobas morio</name>
    <dbReference type="NCBI Taxonomy" id="2755281"/>
    <lineage>
        <taxon>Eukaryota</taxon>
        <taxon>Metazoa</taxon>
        <taxon>Ecdysozoa</taxon>
        <taxon>Arthropoda</taxon>
        <taxon>Hexapoda</taxon>
        <taxon>Insecta</taxon>
        <taxon>Pterygota</taxon>
        <taxon>Neoptera</taxon>
        <taxon>Endopterygota</taxon>
        <taxon>Coleoptera</taxon>
        <taxon>Polyphaga</taxon>
        <taxon>Cucujiformia</taxon>
        <taxon>Tenebrionidae</taxon>
        <taxon>Zophobas</taxon>
    </lineage>
</organism>
<keyword evidence="1" id="KW-0812">Transmembrane</keyword>
<proteinExistence type="predicted"/>
<evidence type="ECO:0000313" key="2">
    <source>
        <dbReference type="EMBL" id="KAJ3665714.1"/>
    </source>
</evidence>
<evidence type="ECO:0000256" key="1">
    <source>
        <dbReference type="SAM" id="Phobius"/>
    </source>
</evidence>
<dbReference type="EMBL" id="JALNTZ010000001">
    <property type="protein sequence ID" value="KAJ3665714.1"/>
    <property type="molecule type" value="Genomic_DNA"/>
</dbReference>
<name>A0AA38J897_9CUCU</name>
<feature type="transmembrane region" description="Helical" evidence="1">
    <location>
        <begin position="101"/>
        <end position="122"/>
    </location>
</feature>
<keyword evidence="1" id="KW-0472">Membrane</keyword>
<comment type="caution">
    <text evidence="2">The sequence shown here is derived from an EMBL/GenBank/DDBJ whole genome shotgun (WGS) entry which is preliminary data.</text>
</comment>
<protein>
    <submittedName>
        <fullName evidence="2">Uncharacterized protein</fullName>
    </submittedName>
</protein>
<sequence>MNAPRDVTATNMYRLKVYKGIFCFILLFDLVLSKTCSTGDLTRHPQCHETQLCDGRTGTCQCQPGFEPHNDTFCISVNPRSSRASTPNTSSLVASHNSGSIVAGILIPLFLILFVIYAVYVSRKYKLVTWFRRKIHQRNNNYDEFMIGQEQDLEDDDPPLR</sequence>